<evidence type="ECO:0000313" key="4">
    <source>
        <dbReference type="EMBL" id="GAO29128.1"/>
    </source>
</evidence>
<dbReference type="Pfam" id="PF18962">
    <property type="entry name" value="Por_Secre_tail"/>
    <property type="match status" value="1"/>
</dbReference>
<dbReference type="InterPro" id="IPR055463">
    <property type="entry name" value="DUF7035"/>
</dbReference>
<protein>
    <submittedName>
        <fullName evidence="4">OmpA-like transmembrane domain protein</fullName>
    </submittedName>
</protein>
<proteinExistence type="predicted"/>
<accession>A0A0E9LUZ7</accession>
<evidence type="ECO:0000256" key="1">
    <source>
        <dbReference type="SAM" id="SignalP"/>
    </source>
</evidence>
<keyword evidence="4" id="KW-0812">Transmembrane</keyword>
<dbReference type="Proteomes" id="UP000032900">
    <property type="component" value="Unassembled WGS sequence"/>
</dbReference>
<sequence>MKNNYKLKIFISIFLFSSPTLTLLGQEDSNAPVLNSISISNEEINAGDEITFIINVTDDISGLDYAYISIKNPYGGQTQSFIGGSFSRDWTYLGNDNYSTTTKITEYAIKGIWYVDRISIYDNADNYMSISSYSESILTFNVMNDITIEDSNPPNLNSISIINEEINAGDEITFVINVTDDISGLDYAYISINNPYGGQNQSFIGGSFSRDWTYLGDDNYSISIKINEFAVSGSWYVDRISIYDNADNYMSKSSYSESILSFIVIGDNEDIQPPTLNSISINNEEINAGDEITFVINVTDDISGLDYAYISIKNPYGEQTQSFIGGSFLRDWTYLGGDSYSTSTKLNEFAVSGSWYVDRISIYDNADNYLSISSYSESILTFEVGSITTKIENVSLLNEITFMRRGTNIYKIKSPVEIISYDLYNLNGKKISVGKSDPYTINLSSVENGLYIVNILTETGRISKKIIK</sequence>
<dbReference type="NCBIfam" id="TIGR04183">
    <property type="entry name" value="Por_Secre_tail"/>
    <property type="match status" value="1"/>
</dbReference>
<feature type="chain" id="PRO_5002428346" evidence="1">
    <location>
        <begin position="23"/>
        <end position="468"/>
    </location>
</feature>
<keyword evidence="4" id="KW-0472">Membrane</keyword>
<name>A0A0E9LUZ7_9BACT</name>
<gene>
    <name evidence="4" type="ORF">JCM15548_11286</name>
</gene>
<keyword evidence="5" id="KW-1185">Reference proteome</keyword>
<dbReference type="EMBL" id="BAZW01000006">
    <property type="protein sequence ID" value="GAO29128.1"/>
    <property type="molecule type" value="Genomic_DNA"/>
</dbReference>
<keyword evidence="1" id="KW-0732">Signal</keyword>
<dbReference type="OrthoDB" id="1824882at2"/>
<evidence type="ECO:0000313" key="5">
    <source>
        <dbReference type="Proteomes" id="UP000032900"/>
    </source>
</evidence>
<organism evidence="4 5">
    <name type="scientific">Geofilum rubicundum JCM 15548</name>
    <dbReference type="NCBI Taxonomy" id="1236989"/>
    <lineage>
        <taxon>Bacteria</taxon>
        <taxon>Pseudomonadati</taxon>
        <taxon>Bacteroidota</taxon>
        <taxon>Bacteroidia</taxon>
        <taxon>Marinilabiliales</taxon>
        <taxon>Marinilabiliaceae</taxon>
        <taxon>Geofilum</taxon>
    </lineage>
</organism>
<dbReference type="AlphaFoldDB" id="A0A0E9LUZ7"/>
<evidence type="ECO:0000259" key="2">
    <source>
        <dbReference type="Pfam" id="PF18962"/>
    </source>
</evidence>
<comment type="caution">
    <text evidence="4">The sequence shown here is derived from an EMBL/GenBank/DDBJ whole genome shotgun (WGS) entry which is preliminary data.</text>
</comment>
<feature type="domain" description="Secretion system C-terminal sorting" evidence="2">
    <location>
        <begin position="415"/>
        <end position="467"/>
    </location>
</feature>
<dbReference type="STRING" id="1236989.JCM15548_11286"/>
<dbReference type="RefSeq" id="WP_062122986.1">
    <property type="nucleotide sequence ID" value="NZ_BAZW01000006.1"/>
</dbReference>
<reference evidence="4 5" key="1">
    <citation type="journal article" date="2015" name="Microbes Environ.">
        <title>Distribution and evolution of nitrogen fixation genes in the phylum bacteroidetes.</title>
        <authorList>
            <person name="Inoue J."/>
            <person name="Oshima K."/>
            <person name="Suda W."/>
            <person name="Sakamoto M."/>
            <person name="Iino T."/>
            <person name="Noda S."/>
            <person name="Hongoh Y."/>
            <person name="Hattori M."/>
            <person name="Ohkuma M."/>
        </authorList>
    </citation>
    <scope>NUCLEOTIDE SEQUENCE [LARGE SCALE GENOMIC DNA]</scope>
    <source>
        <strain evidence="4">JCM 15548</strain>
    </source>
</reference>
<dbReference type="InterPro" id="IPR026444">
    <property type="entry name" value="Secre_tail"/>
</dbReference>
<feature type="domain" description="DUF7035" evidence="3">
    <location>
        <begin position="150"/>
        <end position="268"/>
    </location>
</feature>
<evidence type="ECO:0000259" key="3">
    <source>
        <dbReference type="Pfam" id="PF23034"/>
    </source>
</evidence>
<dbReference type="Pfam" id="PF23034">
    <property type="entry name" value="DUF7035"/>
    <property type="match status" value="1"/>
</dbReference>
<feature type="signal peptide" evidence="1">
    <location>
        <begin position="1"/>
        <end position="22"/>
    </location>
</feature>